<dbReference type="RefSeq" id="WP_089219952.1">
    <property type="nucleotide sequence ID" value="NZ_FZOS01000013.1"/>
</dbReference>
<proteinExistence type="predicted"/>
<organism evidence="1 2">
    <name type="scientific">Edaphosphingomonas laterariae</name>
    <dbReference type="NCBI Taxonomy" id="861865"/>
    <lineage>
        <taxon>Bacteria</taxon>
        <taxon>Pseudomonadati</taxon>
        <taxon>Pseudomonadota</taxon>
        <taxon>Alphaproteobacteria</taxon>
        <taxon>Sphingomonadales</taxon>
        <taxon>Rhizorhabdaceae</taxon>
        <taxon>Edaphosphingomonas</taxon>
    </lineage>
</organism>
<dbReference type="OrthoDB" id="7409816at2"/>
<name>A0A239GMI1_9SPHN</name>
<gene>
    <name evidence="1" type="ORF">SAMN06295912_1139</name>
</gene>
<dbReference type="EMBL" id="FZOS01000013">
    <property type="protein sequence ID" value="SNS70171.1"/>
    <property type="molecule type" value="Genomic_DNA"/>
</dbReference>
<accession>A0A239GMI1</accession>
<sequence>MRIFPWLLACALPLAGCASVTPEAKVRTSLIDAGIAPPVASCMAERMVDRLSITQLRRLQSLAKLPEKDVGGMTVDQFLYQLRALQDPEIFSVVSRAGLGCAIAG</sequence>
<evidence type="ECO:0000313" key="2">
    <source>
        <dbReference type="Proteomes" id="UP000198281"/>
    </source>
</evidence>
<dbReference type="Proteomes" id="UP000198281">
    <property type="component" value="Unassembled WGS sequence"/>
</dbReference>
<dbReference type="AlphaFoldDB" id="A0A239GMI1"/>
<protein>
    <submittedName>
        <fullName evidence="1">Uncharacterized protein</fullName>
    </submittedName>
</protein>
<reference evidence="2" key="1">
    <citation type="submission" date="2017-06" db="EMBL/GenBank/DDBJ databases">
        <authorList>
            <person name="Varghese N."/>
            <person name="Submissions S."/>
        </authorList>
    </citation>
    <scope>NUCLEOTIDE SEQUENCE [LARGE SCALE GENOMIC DNA]</scope>
    <source>
        <strain evidence="2">LNB2</strain>
    </source>
</reference>
<evidence type="ECO:0000313" key="1">
    <source>
        <dbReference type="EMBL" id="SNS70171.1"/>
    </source>
</evidence>
<keyword evidence="2" id="KW-1185">Reference proteome</keyword>